<evidence type="ECO:0000256" key="2">
    <source>
        <dbReference type="ARBA" id="ARBA00022692"/>
    </source>
</evidence>
<feature type="transmembrane region" description="Helical" evidence="5">
    <location>
        <begin position="412"/>
        <end position="434"/>
    </location>
</feature>
<feature type="transmembrane region" description="Helical" evidence="5">
    <location>
        <begin position="263"/>
        <end position="282"/>
    </location>
</feature>
<evidence type="ECO:0000256" key="4">
    <source>
        <dbReference type="ARBA" id="ARBA00023136"/>
    </source>
</evidence>
<feature type="transmembrane region" description="Helical" evidence="5">
    <location>
        <begin position="289"/>
        <end position="308"/>
    </location>
</feature>
<dbReference type="PANTHER" id="PTHR37422">
    <property type="entry name" value="TEICHURONIC ACID BIOSYNTHESIS PROTEIN TUAE"/>
    <property type="match status" value="1"/>
</dbReference>
<feature type="transmembrane region" description="Helical" evidence="5">
    <location>
        <begin position="172"/>
        <end position="191"/>
    </location>
</feature>
<evidence type="ECO:0000256" key="5">
    <source>
        <dbReference type="SAM" id="Phobius"/>
    </source>
</evidence>
<dbReference type="EMBL" id="JAEHJZ010000017">
    <property type="protein sequence ID" value="MBJ7880562.1"/>
    <property type="molecule type" value="Genomic_DNA"/>
</dbReference>
<feature type="transmembrane region" description="Helical" evidence="5">
    <location>
        <begin position="382"/>
        <end position="400"/>
    </location>
</feature>
<evidence type="ECO:0000313" key="8">
    <source>
        <dbReference type="Proteomes" id="UP000662373"/>
    </source>
</evidence>
<keyword evidence="8" id="KW-1185">Reference proteome</keyword>
<keyword evidence="7" id="KW-0436">Ligase</keyword>
<dbReference type="GO" id="GO:0016874">
    <property type="term" value="F:ligase activity"/>
    <property type="evidence" value="ECO:0007669"/>
    <property type="project" value="UniProtKB-KW"/>
</dbReference>
<keyword evidence="3 5" id="KW-1133">Transmembrane helix</keyword>
<name>A0A934NKH1_9FLAO</name>
<dbReference type="RefSeq" id="WP_199598399.1">
    <property type="nucleotide sequence ID" value="NZ_JAEHJZ010000017.1"/>
</dbReference>
<gene>
    <name evidence="7" type="ORF">JEM65_07865</name>
</gene>
<feature type="transmembrane region" description="Helical" evidence="5">
    <location>
        <begin position="15"/>
        <end position="33"/>
    </location>
</feature>
<feature type="transmembrane region" description="Helical" evidence="5">
    <location>
        <begin position="114"/>
        <end position="134"/>
    </location>
</feature>
<protein>
    <submittedName>
        <fullName evidence="7">O-antigen ligase family protein</fullName>
    </submittedName>
</protein>
<dbReference type="InterPro" id="IPR007016">
    <property type="entry name" value="O-antigen_ligase-rel_domated"/>
</dbReference>
<keyword evidence="2 5" id="KW-0812">Transmembrane</keyword>
<organism evidence="7 8">
    <name type="scientific">Gelidibacter salicanalis</name>
    <dbReference type="NCBI Taxonomy" id="291193"/>
    <lineage>
        <taxon>Bacteria</taxon>
        <taxon>Pseudomonadati</taxon>
        <taxon>Bacteroidota</taxon>
        <taxon>Flavobacteriia</taxon>
        <taxon>Flavobacteriales</taxon>
        <taxon>Flavobacteriaceae</taxon>
        <taxon>Gelidibacter</taxon>
    </lineage>
</organism>
<feature type="transmembrane region" description="Helical" evidence="5">
    <location>
        <begin position="211"/>
        <end position="231"/>
    </location>
</feature>
<feature type="transmembrane region" description="Helical" evidence="5">
    <location>
        <begin position="61"/>
        <end position="78"/>
    </location>
</feature>
<proteinExistence type="predicted"/>
<feature type="transmembrane region" description="Helical" evidence="5">
    <location>
        <begin position="140"/>
        <end position="160"/>
    </location>
</feature>
<feature type="transmembrane region" description="Helical" evidence="5">
    <location>
        <begin position="90"/>
        <end position="107"/>
    </location>
</feature>
<reference evidence="7 8" key="1">
    <citation type="submission" date="2020-09" db="EMBL/GenBank/DDBJ databases">
        <title>Draft genome of Gelidibacter salicanalis PAMC21136.</title>
        <authorList>
            <person name="Park H."/>
        </authorList>
    </citation>
    <scope>NUCLEOTIDE SEQUENCE [LARGE SCALE GENOMIC DNA]</scope>
    <source>
        <strain evidence="7 8">PAMC21136</strain>
    </source>
</reference>
<dbReference type="InterPro" id="IPR051533">
    <property type="entry name" value="WaaL-like"/>
</dbReference>
<evidence type="ECO:0000256" key="3">
    <source>
        <dbReference type="ARBA" id="ARBA00022989"/>
    </source>
</evidence>
<feature type="domain" description="O-antigen ligase-related" evidence="6">
    <location>
        <begin position="247"/>
        <end position="395"/>
    </location>
</feature>
<comment type="subcellular location">
    <subcellularLocation>
        <location evidence="1">Membrane</location>
        <topology evidence="1">Multi-pass membrane protein</topology>
    </subcellularLocation>
</comment>
<dbReference type="GO" id="GO:0016020">
    <property type="term" value="C:membrane"/>
    <property type="evidence" value="ECO:0007669"/>
    <property type="project" value="UniProtKB-SubCell"/>
</dbReference>
<dbReference type="PANTHER" id="PTHR37422:SF13">
    <property type="entry name" value="LIPOPOLYSACCHARIDE BIOSYNTHESIS PROTEIN PA4999-RELATED"/>
    <property type="match status" value="1"/>
</dbReference>
<dbReference type="Proteomes" id="UP000662373">
    <property type="component" value="Unassembled WGS sequence"/>
</dbReference>
<evidence type="ECO:0000256" key="1">
    <source>
        <dbReference type="ARBA" id="ARBA00004141"/>
    </source>
</evidence>
<comment type="caution">
    <text evidence="7">The sequence shown here is derived from an EMBL/GenBank/DDBJ whole genome shotgun (WGS) entry which is preliminary data.</text>
</comment>
<accession>A0A934NKH1</accession>
<dbReference type="Pfam" id="PF04932">
    <property type="entry name" value="Wzy_C"/>
    <property type="match status" value="1"/>
</dbReference>
<keyword evidence="4 5" id="KW-0472">Membrane</keyword>
<dbReference type="AlphaFoldDB" id="A0A934NKH1"/>
<evidence type="ECO:0000313" key="7">
    <source>
        <dbReference type="EMBL" id="MBJ7880562.1"/>
    </source>
</evidence>
<sequence>MRVKSTYRYRFTNDAYVALVVLHILMGIFINMIPQFSKLYFSVVCAFFIFKIIVTPKHEKVIWVLFGASYLVAAESLFRMTGGGLFYEFSKYFVILLMGMGMFYDGISGKGYPYFIYLILLVPAVLVASTTLGYDLNFRTSVAFVLSGPVCLGISALYCYDKKISRDVLLQIVAFMSYPLITMTTHLFLFNPSVKEVLTSTGSNFATSGGFGPNQVSTLLGLGMFALTVRFFMKSPSLFLKIFNLVLLAAISFRALVTLSRGGVFGAVIMIAVFLVIFYGGAKFRQKQKIMVSIFLLVIVSMLIWTVSLTQSSGLVGNRYANEDALGREKGDISTGRVDLFVNEFEGFQEHPFLGVGASGMKQERLEEDGNIVASHNEVSRLLSEHGLLGVLILVILIFKPLDFRSRHRNNIFFYSFLAFWFATINHSAMRIAAPAFLYALSLLHVKNEKPPLRRKPSPKLPA</sequence>
<evidence type="ECO:0000259" key="6">
    <source>
        <dbReference type="Pfam" id="PF04932"/>
    </source>
</evidence>
<feature type="transmembrane region" description="Helical" evidence="5">
    <location>
        <begin position="39"/>
        <end position="54"/>
    </location>
</feature>